<comment type="caution">
    <text evidence="4">The sequence shown here is derived from an EMBL/GenBank/DDBJ whole genome shotgun (WGS) entry which is preliminary data.</text>
</comment>
<evidence type="ECO:0000259" key="2">
    <source>
        <dbReference type="Pfam" id="PF02543"/>
    </source>
</evidence>
<evidence type="ECO:0000256" key="1">
    <source>
        <dbReference type="ARBA" id="ARBA00006129"/>
    </source>
</evidence>
<dbReference type="SUPFAM" id="SSF53067">
    <property type="entry name" value="Actin-like ATPase domain"/>
    <property type="match status" value="1"/>
</dbReference>
<dbReference type="InterPro" id="IPR031730">
    <property type="entry name" value="Carbam_trans_C"/>
</dbReference>
<comment type="similarity">
    <text evidence="1">Belongs to the NodU/CmcH family.</text>
</comment>
<dbReference type="InterPro" id="IPR051338">
    <property type="entry name" value="NodU/CmcH_Carbamoyltrnsfr"/>
</dbReference>
<reference evidence="4 5" key="2">
    <citation type="submission" date="2024-09" db="EMBL/GenBank/DDBJ databases">
        <title>Draft genome sequence of Candidatus Magnetaquicoccaceae bacterium FCR-1.</title>
        <authorList>
            <person name="Shimoshige H."/>
            <person name="Shimamura S."/>
            <person name="Taoka A."/>
            <person name="Kobayashi H."/>
            <person name="Maekawa T."/>
        </authorList>
    </citation>
    <scope>NUCLEOTIDE SEQUENCE [LARGE SCALE GENOMIC DNA]</scope>
    <source>
        <strain evidence="4 5">FCR-1</strain>
    </source>
</reference>
<evidence type="ECO:0000313" key="4">
    <source>
        <dbReference type="EMBL" id="GAB0058513.1"/>
    </source>
</evidence>
<keyword evidence="5" id="KW-1185">Reference proteome</keyword>
<dbReference type="InterPro" id="IPR043129">
    <property type="entry name" value="ATPase_NBD"/>
</dbReference>
<dbReference type="Pfam" id="PF16861">
    <property type="entry name" value="Carbam_trans_C"/>
    <property type="match status" value="1"/>
</dbReference>
<dbReference type="PANTHER" id="PTHR34847">
    <property type="entry name" value="NODULATION PROTEIN U"/>
    <property type="match status" value="1"/>
</dbReference>
<dbReference type="RefSeq" id="WP_420906235.1">
    <property type="nucleotide sequence ID" value="NZ_BAAFGK010000005.1"/>
</dbReference>
<dbReference type="Pfam" id="PF02543">
    <property type="entry name" value="Carbam_trans_N"/>
    <property type="match status" value="2"/>
</dbReference>
<dbReference type="PANTHER" id="PTHR34847:SF1">
    <property type="entry name" value="NODULATION PROTEIN U"/>
    <property type="match status" value="1"/>
</dbReference>
<protein>
    <submittedName>
        <fullName evidence="4">Decarbamoylnovobiocin carbamoyltransferase</fullName>
        <ecNumber evidence="4">2.1.3.12</ecNumber>
    </submittedName>
</protein>
<dbReference type="EC" id="2.1.3.12" evidence="4"/>
<feature type="domain" description="Carbamoyltransferase" evidence="2">
    <location>
        <begin position="3"/>
        <end position="83"/>
    </location>
</feature>
<dbReference type="CDD" id="cd24098">
    <property type="entry name" value="ASKHA_NBD_TobZ_N"/>
    <property type="match status" value="1"/>
</dbReference>
<dbReference type="EMBL" id="BAAFGK010000005">
    <property type="protein sequence ID" value="GAB0058513.1"/>
    <property type="molecule type" value="Genomic_DNA"/>
</dbReference>
<gene>
    <name evidence="4" type="primary">novN_3</name>
    <name evidence="4" type="ORF">SIID45300_02864</name>
</gene>
<feature type="domain" description="Carbamoyltransferase C-terminal" evidence="3">
    <location>
        <begin position="369"/>
        <end position="538"/>
    </location>
</feature>
<evidence type="ECO:0000313" key="5">
    <source>
        <dbReference type="Proteomes" id="UP001628193"/>
    </source>
</evidence>
<name>A0ABQ0CC90_9PROT</name>
<dbReference type="InterPro" id="IPR038152">
    <property type="entry name" value="Carbam_trans_C_sf"/>
</dbReference>
<organism evidence="4 5">
    <name type="scientific">Candidatus Magnetaquiglobus chichijimensis</name>
    <dbReference type="NCBI Taxonomy" id="3141448"/>
    <lineage>
        <taxon>Bacteria</taxon>
        <taxon>Pseudomonadati</taxon>
        <taxon>Pseudomonadota</taxon>
        <taxon>Magnetococcia</taxon>
        <taxon>Magnetococcales</taxon>
        <taxon>Candidatus Magnetaquicoccaceae</taxon>
        <taxon>Candidatus Magnetaquiglobus</taxon>
    </lineage>
</organism>
<dbReference type="Gene3D" id="3.90.870.20">
    <property type="entry name" value="Carbamoyltransferase, C-terminal domain"/>
    <property type="match status" value="1"/>
</dbReference>
<accession>A0ABQ0CC90</accession>
<dbReference type="Proteomes" id="UP001628193">
    <property type="component" value="Unassembled WGS sequence"/>
</dbReference>
<reference evidence="4 5" key="1">
    <citation type="submission" date="2024-05" db="EMBL/GenBank/DDBJ databases">
        <authorList>
            <consortium name="Candidatus Magnetaquicoccaceae bacterium FCR-1 genome sequencing consortium"/>
            <person name="Shimoshige H."/>
            <person name="Shimamura S."/>
            <person name="Taoka A."/>
            <person name="Kobayashi H."/>
            <person name="Maekawa T."/>
        </authorList>
    </citation>
    <scope>NUCLEOTIDE SEQUENCE [LARGE SCALE GENOMIC DNA]</scope>
    <source>
        <strain evidence="4 5">FCR-1</strain>
    </source>
</reference>
<keyword evidence="4" id="KW-0808">Transferase</keyword>
<feature type="domain" description="Carbamoyltransferase" evidence="2">
    <location>
        <begin position="90"/>
        <end position="318"/>
    </location>
</feature>
<evidence type="ECO:0000259" key="3">
    <source>
        <dbReference type="Pfam" id="PF16861"/>
    </source>
</evidence>
<dbReference type="Gene3D" id="3.30.420.40">
    <property type="match status" value="2"/>
</dbReference>
<sequence>MFILGIGGFMHDYNCAIIDVKGRRVAMFEAERLSRRKHHVIREDDDLLAPIEVCLKALDIGLRHIDVVVFGHADPFPCKAWLKERIGSKKRYIEADHHLCHAAGAFFASGYDSAAIVTLDGFGDGASGLLAHGRGNSIEVLERLDDQNSIGLEYTRATYHLGLGGYGAEGKTQGLAPYGEPTLFERYMEQIEILPSGLIRLGDQLRTEVSRLAVEGGYLNSLLMNNDFLDEHLSRRIDPEPITQEHMNLAASVQKMLENVAGRLCDIARKRTGESDLVLGGGVVMNSSLNGKLLEQGYRRIFPLPMASDRGIGLGAALYYLHQVLGEPRFFKLDSVFCGHAFSDKQAEAAMRKAGLRVMRDGDVIETAARTLAEGKIIGWFQGASEMGARALGNRSILADPRRAEMKDIINARVKHREWFRPFAPVALAEDAPAYFAYPPEVADLDFMTFTTPATERGKQACPAVVHVDGTARLQVLRAGETRPYAALIRRFGELTGVPVLLNTSFNDQGEPIVESPEDAVRTFMKADMDLLCIGGVLGYKA</sequence>
<proteinExistence type="inferred from homology"/>
<dbReference type="InterPro" id="IPR003696">
    <property type="entry name" value="Carbtransf_dom"/>
</dbReference>
<dbReference type="GO" id="GO:0016740">
    <property type="term" value="F:transferase activity"/>
    <property type="evidence" value="ECO:0007669"/>
    <property type="project" value="UniProtKB-KW"/>
</dbReference>